<dbReference type="AlphaFoldDB" id="A0AAJ4XBK5"/>
<keyword evidence="1" id="KW-0732">Signal</keyword>
<dbReference type="GO" id="GO:0030246">
    <property type="term" value="F:carbohydrate binding"/>
    <property type="evidence" value="ECO:0007669"/>
    <property type="project" value="InterPro"/>
</dbReference>
<dbReference type="Proteomes" id="UP000215355">
    <property type="component" value="Chromosome 1"/>
</dbReference>
<organism evidence="3 4">
    <name type="scientific">Sphingobacterium mizutaii</name>
    <dbReference type="NCBI Taxonomy" id="1010"/>
    <lineage>
        <taxon>Bacteria</taxon>
        <taxon>Pseudomonadati</taxon>
        <taxon>Bacteroidota</taxon>
        <taxon>Sphingobacteriia</taxon>
        <taxon>Sphingobacteriales</taxon>
        <taxon>Sphingobacteriaceae</taxon>
        <taxon>Sphingobacterium</taxon>
    </lineage>
</organism>
<dbReference type="Pfam" id="PF14321">
    <property type="entry name" value="DUF4382"/>
    <property type="match status" value="1"/>
</dbReference>
<dbReference type="RefSeq" id="WP_093096332.1">
    <property type="nucleotide sequence ID" value="NZ_FNGK01000001.1"/>
</dbReference>
<dbReference type="SUPFAM" id="SSF49452">
    <property type="entry name" value="Starch-binding domain-like"/>
    <property type="match status" value="1"/>
</dbReference>
<dbReference type="EMBL" id="LT906468">
    <property type="protein sequence ID" value="SNV50436.1"/>
    <property type="molecule type" value="Genomic_DNA"/>
</dbReference>
<evidence type="ECO:0000256" key="1">
    <source>
        <dbReference type="SAM" id="SignalP"/>
    </source>
</evidence>
<accession>A0AAJ4XBK5</accession>
<dbReference type="KEGG" id="smiz:4412673_02055"/>
<gene>
    <name evidence="3" type="ORF">SAMEA4412673_02055</name>
</gene>
<protein>
    <recommendedName>
        <fullName evidence="2">DUF4382 domain-containing protein</fullName>
    </recommendedName>
</protein>
<feature type="domain" description="DUF4382" evidence="2">
    <location>
        <begin position="31"/>
        <end position="165"/>
    </location>
</feature>
<feature type="signal peptide" evidence="1">
    <location>
        <begin position="1"/>
        <end position="22"/>
    </location>
</feature>
<reference evidence="3 4" key="1">
    <citation type="submission" date="2017-06" db="EMBL/GenBank/DDBJ databases">
        <authorList>
            <consortium name="Pathogen Informatics"/>
        </authorList>
    </citation>
    <scope>NUCLEOTIDE SEQUENCE [LARGE SCALE GENOMIC DNA]</scope>
    <source>
        <strain evidence="3 4">NCTC12149</strain>
    </source>
</reference>
<proteinExistence type="predicted"/>
<dbReference type="InterPro" id="IPR013784">
    <property type="entry name" value="Carb-bd-like_fold"/>
</dbReference>
<sequence length="257" mass="27775">MKALLGLSVAMVALSLSSCSTDDSKTTDGTTPVTIKITDAPAYYDQIILDIDHIEVITEGGREVIDVDIEPFDILHYREGDYMLLAEHDVPSGRLQEVRLVLDDDNYIVVDGVREKLTTPSGQTSGVKIKVQDDLIPHVAYTLALDFDASKSIHQTGNGKYMLKPVIRAIPVAVSGALTGEISPISAMPHVFAIQGTDTLGTLAGPTGKFYFPGVMQGTYKLVIEPTNENFKPATINDVVVTTGETKNLGVIQLEEK</sequence>
<evidence type="ECO:0000313" key="4">
    <source>
        <dbReference type="Proteomes" id="UP000215355"/>
    </source>
</evidence>
<evidence type="ECO:0000313" key="3">
    <source>
        <dbReference type="EMBL" id="SNV50436.1"/>
    </source>
</evidence>
<dbReference type="Gene3D" id="2.60.40.1120">
    <property type="entry name" value="Carboxypeptidase-like, regulatory domain"/>
    <property type="match status" value="1"/>
</dbReference>
<evidence type="ECO:0000259" key="2">
    <source>
        <dbReference type="Pfam" id="PF14321"/>
    </source>
</evidence>
<name>A0AAJ4XBK5_9SPHI</name>
<dbReference type="PROSITE" id="PS51257">
    <property type="entry name" value="PROKAR_LIPOPROTEIN"/>
    <property type="match status" value="1"/>
</dbReference>
<feature type="chain" id="PRO_5042560828" description="DUF4382 domain-containing protein" evidence="1">
    <location>
        <begin position="23"/>
        <end position="257"/>
    </location>
</feature>
<dbReference type="InterPro" id="IPR025491">
    <property type="entry name" value="DUF4382"/>
</dbReference>